<dbReference type="Proteomes" id="UP000031802">
    <property type="component" value="Unassembled WGS sequence"/>
</dbReference>
<protein>
    <submittedName>
        <fullName evidence="2">TatD-related deoxyribonuclease</fullName>
    </submittedName>
</protein>
<accession>A0A0B8SYW6</accession>
<dbReference type="PATRIC" id="fig|1229276.3.peg.3943"/>
<feature type="binding site" evidence="1">
    <location>
        <position position="131"/>
    </location>
    <ligand>
        <name>a divalent metal cation</name>
        <dbReference type="ChEBI" id="CHEBI:60240"/>
        <label>2</label>
    </ligand>
</feature>
<dbReference type="PANTHER" id="PTHR46124:SF2">
    <property type="entry name" value="D-AMINOACYL-TRNA DEACYLASE"/>
    <property type="match status" value="1"/>
</dbReference>
<dbReference type="PANTHER" id="PTHR46124">
    <property type="entry name" value="D-AMINOACYL-TRNA DEACYLASE"/>
    <property type="match status" value="1"/>
</dbReference>
<feature type="binding site" evidence="1">
    <location>
        <position position="107"/>
    </location>
    <ligand>
        <name>a divalent metal cation</name>
        <dbReference type="ChEBI" id="CHEBI:60240"/>
        <label>2</label>
    </ligand>
</feature>
<dbReference type="EMBL" id="JJMU01000070">
    <property type="protein sequence ID" value="KGE12431.1"/>
    <property type="molecule type" value="Genomic_DNA"/>
</dbReference>
<reference evidence="2 3" key="2">
    <citation type="journal article" date="2015" name="PLoS ONE">
        <title>Whole-Genome Optical Mapping and Finished Genome Sequence of Sphingobacterium deserti sp. nov., a New Species Isolated from the Western Desert of China.</title>
        <authorList>
            <person name="Teng C."/>
            <person name="Zhou Z."/>
            <person name="Molnar I."/>
            <person name="Li X."/>
            <person name="Tang R."/>
            <person name="Chen M."/>
            <person name="Wang L."/>
            <person name="Su S."/>
            <person name="Zhang W."/>
            <person name="Lin M."/>
        </authorList>
    </citation>
    <scope>NUCLEOTIDE SEQUENCE [LARGE SCALE GENOMIC DNA]</scope>
    <source>
        <strain evidence="3">ACCC05744</strain>
    </source>
</reference>
<sequence length="220" mass="25386">MHVPYIDIHTHCTLESTAHEFSLPNIIISKNYLYPLPCSLGIHPWYIDSAPIAQLDVLHDHGRKKQILAIGECGLDKLCDTDWALQVDVFKKQIAFANLIQKPLIVHCVRAYQECLQLLKQEQVAVPVIFHGFDKHPTLAQQIYRAGYYMSFGAAILSAKKDDLIRQAPLDKIFLETDDKSTKIVDIYMYFCRVRNIDLEQLKEQIVQNFTHIFNYQLGE</sequence>
<evidence type="ECO:0000313" key="2">
    <source>
        <dbReference type="EMBL" id="KGE12431.1"/>
    </source>
</evidence>
<dbReference type="STRING" id="1229276.DI53_3809"/>
<dbReference type="Gene3D" id="3.20.20.140">
    <property type="entry name" value="Metal-dependent hydrolases"/>
    <property type="match status" value="1"/>
</dbReference>
<dbReference type="eggNOG" id="COG0084">
    <property type="taxonomic scope" value="Bacteria"/>
</dbReference>
<dbReference type="GO" id="GO:0016788">
    <property type="term" value="F:hydrolase activity, acting on ester bonds"/>
    <property type="evidence" value="ECO:0007669"/>
    <property type="project" value="InterPro"/>
</dbReference>
<evidence type="ECO:0000256" key="1">
    <source>
        <dbReference type="PIRSR" id="PIRSR005902-1"/>
    </source>
</evidence>
<comment type="caution">
    <text evidence="2">The sequence shown here is derived from an EMBL/GenBank/DDBJ whole genome shotgun (WGS) entry which is preliminary data.</text>
</comment>
<keyword evidence="3" id="KW-1185">Reference proteome</keyword>
<proteinExistence type="predicted"/>
<dbReference type="Pfam" id="PF01026">
    <property type="entry name" value="TatD_DNase"/>
    <property type="match status" value="1"/>
</dbReference>
<dbReference type="InterPro" id="IPR001130">
    <property type="entry name" value="TatD-like"/>
</dbReference>
<dbReference type="AlphaFoldDB" id="A0A0B8SYW6"/>
<feature type="binding site" evidence="1">
    <location>
        <position position="178"/>
    </location>
    <ligand>
        <name>a divalent metal cation</name>
        <dbReference type="ChEBI" id="CHEBI:60240"/>
        <label>1</label>
    </ligand>
</feature>
<gene>
    <name evidence="2" type="ORF">DI53_3809</name>
</gene>
<reference evidence="3" key="1">
    <citation type="submission" date="2014-04" db="EMBL/GenBank/DDBJ databases">
        <title>Whole-Genome optical mapping and complete genome sequence of Sphingobacterium deserti sp. nov., a new spaces isolated from desert in the west of China.</title>
        <authorList>
            <person name="Teng C."/>
            <person name="Zhou Z."/>
            <person name="Li X."/>
            <person name="Chen M."/>
            <person name="Lin M."/>
            <person name="Wang L."/>
            <person name="Su S."/>
            <person name="Zhang C."/>
            <person name="Zhang W."/>
        </authorList>
    </citation>
    <scope>NUCLEOTIDE SEQUENCE [LARGE SCALE GENOMIC DNA]</scope>
    <source>
        <strain evidence="3">ACCC05744</strain>
    </source>
</reference>
<dbReference type="InterPro" id="IPR032466">
    <property type="entry name" value="Metal_Hydrolase"/>
</dbReference>
<dbReference type="OrthoDB" id="664222at2"/>
<name>A0A0B8SYW6_9SPHI</name>
<dbReference type="SUPFAM" id="SSF51556">
    <property type="entry name" value="Metallo-dependent hydrolases"/>
    <property type="match status" value="1"/>
</dbReference>
<dbReference type="RefSeq" id="WP_052072571.1">
    <property type="nucleotide sequence ID" value="NZ_JJMU01000070.1"/>
</dbReference>
<dbReference type="GO" id="GO:0046872">
    <property type="term" value="F:metal ion binding"/>
    <property type="evidence" value="ECO:0007669"/>
    <property type="project" value="UniProtKB-KW"/>
</dbReference>
<feature type="binding site" evidence="1">
    <location>
        <position position="72"/>
    </location>
    <ligand>
        <name>a divalent metal cation</name>
        <dbReference type="ChEBI" id="CHEBI:60240"/>
        <label>1</label>
    </ligand>
</feature>
<organism evidence="2 3">
    <name type="scientific">Sphingobacterium deserti</name>
    <dbReference type="NCBI Taxonomy" id="1229276"/>
    <lineage>
        <taxon>Bacteria</taxon>
        <taxon>Pseudomonadati</taxon>
        <taxon>Bacteroidota</taxon>
        <taxon>Sphingobacteriia</taxon>
        <taxon>Sphingobacteriales</taxon>
        <taxon>Sphingobacteriaceae</taxon>
        <taxon>Sphingobacterium</taxon>
    </lineage>
</organism>
<evidence type="ECO:0000313" key="3">
    <source>
        <dbReference type="Proteomes" id="UP000031802"/>
    </source>
</evidence>
<keyword evidence="1" id="KW-0479">Metal-binding</keyword>
<dbReference type="PIRSF" id="PIRSF005902">
    <property type="entry name" value="DNase_TatD"/>
    <property type="match status" value="1"/>
</dbReference>